<proteinExistence type="predicted"/>
<protein>
    <submittedName>
        <fullName evidence="1">Uncharacterized protein</fullName>
    </submittedName>
</protein>
<dbReference type="RefSeq" id="WP_124069787.1">
    <property type="nucleotide sequence ID" value="NZ_CBCRXF010000006.1"/>
</dbReference>
<dbReference type="AlphaFoldDB" id="A0A3P5X405"/>
<reference evidence="1 2" key="1">
    <citation type="submission" date="2018-11" db="EMBL/GenBank/DDBJ databases">
        <authorList>
            <person name="Criscuolo A."/>
        </authorList>
    </citation>
    <scope>NUCLEOTIDE SEQUENCE [LARGE SCALE GENOMIC DNA]</scope>
    <source>
        <strain evidence="1">ATB-66</strain>
    </source>
</reference>
<sequence length="979" mass="111807">MKDLLSAIDYLRHGREMFPTFAFFDNKKGMPLEELAKLPNTRSEVLHINTIKYELPILSKKCEAEMRAFCFYPNGAKLVPDIDGLRFLFVDLDSGSKEEQLELINSAPLPPTLVYTGRRGYKLLYALKNARWDRSNKSALNECKIYAENIQRQLIEYLKGDTTKTNINAAFRLPFTNNYKDFAEKGVVYTEEIVLFEPSHVYTLEQLSEAFPESTKKVRDNDSSLYGEYTKEVREIIDCLIGWLELEGLSYTEYDGKLSYQCPIHDDGTPSAFMYYTNLVCRCSNGGAGLDCAIDKGKSLRWVAKAKGWTDLEALCKKLDDKIAEEYEKISLVDMQSTELVPLQPAKVLTTGHVKAVLDKVVSTMKGRGIVVNKTTTDIFANIIHELNLQTDGVTVCPLEPGGGKSTIMVAHLKYMLDQNLVESGTILVVERIETAKWLLEQLGQYSVFIEADGKARDVPECRTQSAAFVMESAYTYKGCKKKPKKYHYGECRSCPFKEGCKVPRKHQEQKGYPIVIMTHARLKMEAGGLDRYRKWRCIDGNEYERKRIIIDEKPPIVEVISVHRPYFDQFLYDLHALSLDIPVEELVETKALINQLREQLMGASSGEKLLPINPDFVFPYSKTWYKKYSGDNVNLLKDIEYVIQNGGRVNYNPLHNIMSKETNRTVQYDFSGYHVTILDGTAKVDMEYRALQSHQMLDVPPVKSYEHLTFFVDCSMSSGKAKLIKDAKILVDFARNISIISTKETVLVLCFKPHKSSLENQLSREIKEGRVLVNHFGNVKGSNDYSRCTALVLVGITHKGDPTYINKHEAICGEVEDTKVQKRKDVRRFNDLDIETIKLNDQVVDMIQDILRICIRNNGATAQAKVYMMTKDVAFVNILRHYFTGCKVEDWNMSGTYPEWYEKLSKCFKALKLGEVITKVKLRDMLGLEGEAGGRQLRRLAKKKLYTKLLSEHSIAEVNNRKYKKVDRLEVELDQAVL</sequence>
<gene>
    <name evidence="1" type="ORF">FILTAD_01407</name>
</gene>
<name>A0A3P5X405_9BACL</name>
<organism evidence="1 2">
    <name type="scientific">Filibacter tadaridae</name>
    <dbReference type="NCBI Taxonomy" id="2483811"/>
    <lineage>
        <taxon>Bacteria</taxon>
        <taxon>Bacillati</taxon>
        <taxon>Bacillota</taxon>
        <taxon>Bacilli</taxon>
        <taxon>Bacillales</taxon>
        <taxon>Caryophanaceae</taxon>
        <taxon>Filibacter</taxon>
    </lineage>
</organism>
<keyword evidence="2" id="KW-1185">Reference proteome</keyword>
<evidence type="ECO:0000313" key="2">
    <source>
        <dbReference type="Proteomes" id="UP000270468"/>
    </source>
</evidence>
<dbReference type="EMBL" id="UXAV01000036">
    <property type="protein sequence ID" value="VDC25990.1"/>
    <property type="molecule type" value="Genomic_DNA"/>
</dbReference>
<evidence type="ECO:0000313" key="1">
    <source>
        <dbReference type="EMBL" id="VDC25990.1"/>
    </source>
</evidence>
<accession>A0A3P5X405</accession>
<dbReference type="OrthoDB" id="2958653at2"/>
<dbReference type="Proteomes" id="UP000270468">
    <property type="component" value="Unassembled WGS sequence"/>
</dbReference>